<comment type="caution">
    <text evidence="6">The sequence shown here is derived from an EMBL/GenBank/DDBJ whole genome shotgun (WGS) entry which is preliminary data.</text>
</comment>
<dbReference type="Pfam" id="PF01753">
    <property type="entry name" value="zf-MYND"/>
    <property type="match status" value="1"/>
</dbReference>
<proteinExistence type="predicted"/>
<name>A0AAD3CXU7_9STRA</name>
<dbReference type="AlphaFoldDB" id="A0AAD3CXU7"/>
<sequence length="294" mass="33562">MPCMLMSFEPMNRMAEESAGLVKKRTEAEKIAEEKAQALYALKGMEQMSPRPAEAVFQQTRDWYNDADAKLKKLEKEGHDVAKAWKKAVDAQERQQLENLSIARAWKDLHPDQNVMEFGGAESQMLYEKFAATPNYSGDGRVDLHTCSYCHKISMEELKFCARCKKVVYCNRACQKNAWKAHKKICNKSDTEKVKSARLTWDQLEALEGEPATGQTLEVRAMLDESITRQVFRCKDRNGVVRRVAAYTNNGRIQGLVPGAVLQWKNPRFHYFMDGSSGARIEEEDLVNIKISDK</sequence>
<dbReference type="SUPFAM" id="SSF144232">
    <property type="entry name" value="HIT/MYND zinc finger-like"/>
    <property type="match status" value="1"/>
</dbReference>
<dbReference type="GO" id="GO:0008270">
    <property type="term" value="F:zinc ion binding"/>
    <property type="evidence" value="ECO:0007669"/>
    <property type="project" value="UniProtKB-KW"/>
</dbReference>
<accession>A0AAD3CXU7</accession>
<keyword evidence="7" id="KW-1185">Reference proteome</keyword>
<evidence type="ECO:0000259" key="5">
    <source>
        <dbReference type="PROSITE" id="PS50865"/>
    </source>
</evidence>
<dbReference type="Gene3D" id="6.10.140.2220">
    <property type="match status" value="1"/>
</dbReference>
<keyword evidence="1" id="KW-0479">Metal-binding</keyword>
<dbReference type="InterPro" id="IPR002893">
    <property type="entry name" value="Znf_MYND"/>
</dbReference>
<evidence type="ECO:0000256" key="4">
    <source>
        <dbReference type="PROSITE-ProRule" id="PRU00134"/>
    </source>
</evidence>
<dbReference type="PROSITE" id="PS50865">
    <property type="entry name" value="ZF_MYND_2"/>
    <property type="match status" value="1"/>
</dbReference>
<evidence type="ECO:0000313" key="6">
    <source>
        <dbReference type="EMBL" id="GFH52574.1"/>
    </source>
</evidence>
<feature type="domain" description="MYND-type" evidence="5">
    <location>
        <begin position="147"/>
        <end position="186"/>
    </location>
</feature>
<evidence type="ECO:0000256" key="3">
    <source>
        <dbReference type="ARBA" id="ARBA00022833"/>
    </source>
</evidence>
<keyword evidence="3" id="KW-0862">Zinc</keyword>
<reference evidence="6 7" key="1">
    <citation type="journal article" date="2021" name="Sci. Rep.">
        <title>The genome of the diatom Chaetoceros tenuissimus carries an ancient integrated fragment of an extant virus.</title>
        <authorList>
            <person name="Hongo Y."/>
            <person name="Kimura K."/>
            <person name="Takaki Y."/>
            <person name="Yoshida Y."/>
            <person name="Baba S."/>
            <person name="Kobayashi G."/>
            <person name="Nagasaki K."/>
            <person name="Hano T."/>
            <person name="Tomaru Y."/>
        </authorList>
    </citation>
    <scope>NUCLEOTIDE SEQUENCE [LARGE SCALE GENOMIC DNA]</scope>
    <source>
        <strain evidence="6 7">NIES-3715</strain>
    </source>
</reference>
<protein>
    <recommendedName>
        <fullName evidence="5">MYND-type domain-containing protein</fullName>
    </recommendedName>
</protein>
<evidence type="ECO:0000256" key="2">
    <source>
        <dbReference type="ARBA" id="ARBA00022771"/>
    </source>
</evidence>
<gene>
    <name evidence="6" type="ORF">CTEN210_09050</name>
</gene>
<organism evidence="6 7">
    <name type="scientific">Chaetoceros tenuissimus</name>
    <dbReference type="NCBI Taxonomy" id="426638"/>
    <lineage>
        <taxon>Eukaryota</taxon>
        <taxon>Sar</taxon>
        <taxon>Stramenopiles</taxon>
        <taxon>Ochrophyta</taxon>
        <taxon>Bacillariophyta</taxon>
        <taxon>Coscinodiscophyceae</taxon>
        <taxon>Chaetocerotophycidae</taxon>
        <taxon>Chaetocerotales</taxon>
        <taxon>Chaetocerotaceae</taxon>
        <taxon>Chaetoceros</taxon>
    </lineage>
</organism>
<keyword evidence="2 4" id="KW-0863">Zinc-finger</keyword>
<evidence type="ECO:0000313" key="7">
    <source>
        <dbReference type="Proteomes" id="UP001054902"/>
    </source>
</evidence>
<evidence type="ECO:0000256" key="1">
    <source>
        <dbReference type="ARBA" id="ARBA00022723"/>
    </source>
</evidence>
<dbReference type="Proteomes" id="UP001054902">
    <property type="component" value="Unassembled WGS sequence"/>
</dbReference>
<dbReference type="EMBL" id="BLLK01000045">
    <property type="protein sequence ID" value="GFH52574.1"/>
    <property type="molecule type" value="Genomic_DNA"/>
</dbReference>